<keyword evidence="1" id="KW-1133">Transmembrane helix</keyword>
<feature type="domain" description="Bifunctional inhibitor/plant lipid transfer protein/seed storage helical" evidence="3">
    <location>
        <begin position="32"/>
        <end position="107"/>
    </location>
</feature>
<dbReference type="InterPro" id="IPR036312">
    <property type="entry name" value="Bifun_inhib/LTP/seed_sf"/>
</dbReference>
<reference evidence="4" key="1">
    <citation type="journal article" date="2019" name="Toxins">
        <title>Detection of Abrin-Like and Prepropulchellin-Like Toxin Genes and Transcripts Using Whole Genome Sequencing and Full-Length Transcript Sequencing of Abrus precatorius.</title>
        <authorList>
            <person name="Hovde B.T."/>
            <person name="Daligault H.E."/>
            <person name="Hanschen E.R."/>
            <person name="Kunde Y.A."/>
            <person name="Johnson M.B."/>
            <person name="Starkenburg S.R."/>
            <person name="Johnson S.L."/>
        </authorList>
    </citation>
    <scope>NUCLEOTIDE SEQUENCE [LARGE SCALE GENOMIC DNA]</scope>
</reference>
<evidence type="ECO:0000256" key="2">
    <source>
        <dbReference type="SAM" id="SignalP"/>
    </source>
</evidence>
<dbReference type="Gene3D" id="1.10.110.10">
    <property type="entry name" value="Plant lipid-transfer and hydrophobic proteins"/>
    <property type="match status" value="1"/>
</dbReference>
<dbReference type="Pfam" id="PF14368">
    <property type="entry name" value="LTP_2"/>
    <property type="match status" value="1"/>
</dbReference>
<keyword evidence="2" id="KW-0732">Signal</keyword>
<protein>
    <submittedName>
        <fullName evidence="5">Uncharacterized protein LOC113870210</fullName>
    </submittedName>
</protein>
<evidence type="ECO:0000313" key="5">
    <source>
        <dbReference type="RefSeq" id="XP_027362605.1"/>
    </source>
</evidence>
<dbReference type="OrthoDB" id="690947at2759"/>
<gene>
    <name evidence="5" type="primary">LOC113870210</name>
</gene>
<dbReference type="RefSeq" id="XP_027362605.1">
    <property type="nucleotide sequence ID" value="XM_027506804.1"/>
</dbReference>
<dbReference type="CDD" id="cd00010">
    <property type="entry name" value="AAI_LTSS"/>
    <property type="match status" value="1"/>
</dbReference>
<sequence>MDRCSISMPLMMDLIFLMMGIAVISFANGQNVPPCAVELSPCIEYMNSTNPPDTCCNPIKEIDATQKTCFCELGLTPGVLEGLGTTTAQAVQLLHSCGVNFNITTTCKEAMPGDDEGGACRVAMAGLSFALLMCCFSVLFN</sequence>
<feature type="transmembrane region" description="Helical" evidence="1">
    <location>
        <begin position="122"/>
        <end position="140"/>
    </location>
</feature>
<accession>A0A8B8M245</accession>
<feature type="signal peptide" evidence="2">
    <location>
        <begin position="1"/>
        <end position="29"/>
    </location>
</feature>
<evidence type="ECO:0000259" key="3">
    <source>
        <dbReference type="Pfam" id="PF14368"/>
    </source>
</evidence>
<reference evidence="5" key="2">
    <citation type="submission" date="2025-08" db="UniProtKB">
        <authorList>
            <consortium name="RefSeq"/>
        </authorList>
    </citation>
    <scope>IDENTIFICATION</scope>
    <source>
        <tissue evidence="5">Young leaves</tissue>
    </source>
</reference>
<organism evidence="4 5">
    <name type="scientific">Abrus precatorius</name>
    <name type="common">Indian licorice</name>
    <name type="synonym">Glycine abrus</name>
    <dbReference type="NCBI Taxonomy" id="3816"/>
    <lineage>
        <taxon>Eukaryota</taxon>
        <taxon>Viridiplantae</taxon>
        <taxon>Streptophyta</taxon>
        <taxon>Embryophyta</taxon>
        <taxon>Tracheophyta</taxon>
        <taxon>Spermatophyta</taxon>
        <taxon>Magnoliopsida</taxon>
        <taxon>eudicotyledons</taxon>
        <taxon>Gunneridae</taxon>
        <taxon>Pentapetalae</taxon>
        <taxon>rosids</taxon>
        <taxon>fabids</taxon>
        <taxon>Fabales</taxon>
        <taxon>Fabaceae</taxon>
        <taxon>Papilionoideae</taxon>
        <taxon>50 kb inversion clade</taxon>
        <taxon>NPAAA clade</taxon>
        <taxon>indigoferoid/millettioid clade</taxon>
        <taxon>Abreae</taxon>
        <taxon>Abrus</taxon>
    </lineage>
</organism>
<name>A0A8B8M245_ABRPR</name>
<evidence type="ECO:0000313" key="4">
    <source>
        <dbReference type="Proteomes" id="UP000694853"/>
    </source>
</evidence>
<dbReference type="KEGG" id="aprc:113870210"/>
<dbReference type="AlphaFoldDB" id="A0A8B8M245"/>
<dbReference type="SUPFAM" id="SSF47699">
    <property type="entry name" value="Bifunctional inhibitor/lipid-transfer protein/seed storage 2S albumin"/>
    <property type="match status" value="1"/>
</dbReference>
<dbReference type="GeneID" id="113870210"/>
<keyword evidence="1" id="KW-0812">Transmembrane</keyword>
<keyword evidence="1" id="KW-0472">Membrane</keyword>
<evidence type="ECO:0000256" key="1">
    <source>
        <dbReference type="SAM" id="Phobius"/>
    </source>
</evidence>
<keyword evidence="4" id="KW-1185">Reference proteome</keyword>
<dbReference type="Proteomes" id="UP000694853">
    <property type="component" value="Unplaced"/>
</dbReference>
<feature type="chain" id="PRO_5034065108" evidence="2">
    <location>
        <begin position="30"/>
        <end position="141"/>
    </location>
</feature>
<dbReference type="InterPro" id="IPR016140">
    <property type="entry name" value="Bifunc_inhib/LTP/seed_store"/>
</dbReference>
<proteinExistence type="predicted"/>